<protein>
    <submittedName>
        <fullName evidence="1">Uncharacterized protein</fullName>
    </submittedName>
</protein>
<comment type="caution">
    <text evidence="1">The sequence shown here is derived from an EMBL/GenBank/DDBJ whole genome shotgun (WGS) entry which is preliminary data.</text>
</comment>
<evidence type="ECO:0000313" key="2">
    <source>
        <dbReference type="Proteomes" id="UP001162060"/>
    </source>
</evidence>
<reference evidence="1" key="1">
    <citation type="submission" date="2024-01" db="EMBL/GenBank/DDBJ databases">
        <authorList>
            <person name="Webb A."/>
        </authorList>
    </citation>
    <scope>NUCLEOTIDE SEQUENCE</scope>
    <source>
        <strain evidence="1">Pm1</strain>
    </source>
</reference>
<dbReference type="AlphaFoldDB" id="A0AAV1TVN6"/>
<sequence length="50" mass="5508">MLSHDCKNLSDVVPVNLNVRLSIHSPTKNENVIEITRHSQSMPLGVLTAV</sequence>
<name>A0AAV1TVN6_9STRA</name>
<gene>
    <name evidence="1" type="ORF">PM001_LOCUS10395</name>
</gene>
<proteinExistence type="predicted"/>
<dbReference type="EMBL" id="CAKLBY020000086">
    <property type="protein sequence ID" value="CAK7925245.1"/>
    <property type="molecule type" value="Genomic_DNA"/>
</dbReference>
<accession>A0AAV1TVN6</accession>
<organism evidence="1 2">
    <name type="scientific">Peronospora matthiolae</name>
    <dbReference type="NCBI Taxonomy" id="2874970"/>
    <lineage>
        <taxon>Eukaryota</taxon>
        <taxon>Sar</taxon>
        <taxon>Stramenopiles</taxon>
        <taxon>Oomycota</taxon>
        <taxon>Peronosporomycetes</taxon>
        <taxon>Peronosporales</taxon>
        <taxon>Peronosporaceae</taxon>
        <taxon>Peronospora</taxon>
    </lineage>
</organism>
<dbReference type="Proteomes" id="UP001162060">
    <property type="component" value="Unassembled WGS sequence"/>
</dbReference>
<evidence type="ECO:0000313" key="1">
    <source>
        <dbReference type="EMBL" id="CAK7925245.1"/>
    </source>
</evidence>